<evidence type="ECO:0000313" key="5">
    <source>
        <dbReference type="Proteomes" id="UP000186002"/>
    </source>
</evidence>
<protein>
    <recommendedName>
        <fullName evidence="3">Autotransporter domain-containing protein</fullName>
    </recommendedName>
</protein>
<dbReference type="SUPFAM" id="SSF103515">
    <property type="entry name" value="Autotransporter"/>
    <property type="match status" value="1"/>
</dbReference>
<evidence type="ECO:0000256" key="2">
    <source>
        <dbReference type="SAM" id="SignalP"/>
    </source>
</evidence>
<feature type="signal peptide" evidence="2">
    <location>
        <begin position="1"/>
        <end position="28"/>
    </location>
</feature>
<feature type="domain" description="Autotransporter" evidence="3">
    <location>
        <begin position="2071"/>
        <end position="2349"/>
    </location>
</feature>
<feature type="region of interest" description="Disordered" evidence="1">
    <location>
        <begin position="89"/>
        <end position="117"/>
    </location>
</feature>
<reference evidence="4 5" key="1">
    <citation type="submission" date="2016-11" db="EMBL/GenBank/DDBJ databases">
        <authorList>
            <person name="Jaros S."/>
            <person name="Januszkiewicz K."/>
            <person name="Wedrychowicz H."/>
        </authorList>
    </citation>
    <scope>NUCLEOTIDE SEQUENCE [LARGE SCALE GENOMIC DNA]</scope>
    <source>
        <strain evidence="4 5">DSM 22153</strain>
    </source>
</reference>
<feature type="region of interest" description="Disordered" evidence="1">
    <location>
        <begin position="317"/>
        <end position="343"/>
    </location>
</feature>
<sequence>MFGANFVRRQLPLSVVLLSATSLTPALANCSTGSDGHSVTCSGSVAPVIYNAAGNQIVNVTVQNLTADMTSAGSNSDYIIVENQSGRNGENKKFEAKDIDDQGGKSHTYGKAGSGAVASNQSTTLTLNNGYDLKSSRGAIRHISTGADGGNGKEDRDFWSTARGEYGGDGGAGGAITVTVNGGSKDGEGLVSGSSNSVLNLQTTGGAGGTGGEGYHDDVWHNGYGGFGGHGGNGGAITVTFKAGSYLKSSITGSGDHSGLNIVSLGGKGGDGGQGKSGASGYGGTGGVGGDGGAISFTATSPLNSVTTSAGHGLFFKSKGGRGGNGGEGSGGGTHPGDGAAGGNGGDITVSYAGKVTTTGDKHFGVIVQSAGGANGSIGGTSGASFHTHHGNVGDPGMGGAVDLTLQNATISTDGKESVGVLAQSVGGFGSTGSDSSGSFSGYGADGGSGGAGGSAKLALSNSTINTVGDISFGVVVQSVGGGGGIGGSTDAISALGGEGGAGGDASAVEATLTSTTITTKGAKSAGLIVTSVGGGGGASGGANGVVSHGAKAGVGGNGSTVNVTLDGVKITTEKEHGFGIYAASIGAGGGVSTSATGFIAMGQSGGSGGNGSTVTYTSQNNGVNISTAGDHADGVSLHSIGGGGGKGGDTSKLEIMSSNKMGATGGGGGTGGEVNFTGADADQIHTKGANAKGFSAQSVGGGGGDSGAVFTVDVFDVGNETGLGSQLAASGNDGGYVHGSLGGTIITEGHNSTGIYLSSTGGGGGYAGAHVTTTVGLSIGHDLGASGGGGGNGGKVELTSTADVTTSGDNSDGISMQSVGGGGGTSSTVVNTTVGTDLSGFGLTNVFGAKGGSGGNSSDVTLTNSGKILVTGANSKGIFLQSQAGGGGKSGTTVTASIGVTISATLGADGGDGGTAGAVTATNHGSITTQGSMGVALQLQSNGGGGGDASVIVDGTVSGASLTYNHGGTGGNSGVAGDVHAINYGELSTEGEKAYGILAQSIGGGGGSGGMVVNGTLSVGTIGINIGGDGGAGASAGKVTVENHGAISTLGEKAVGILAQSHGGQGGSGGMVVSGTVTIGEIAGSVNVSVGGDGGSGGKADDVKVTNDAKITTNGFKTAGIAAQSTGGSGGSGGSIYAGSITASSEGSISVNVAVGGKGGAGGKSGNAEVDNSGEIVTSGDLASAIYVQSIGGNGGDGGSSYVGSGTFGKPSGFESNVIIGGSGGDGAVSGTVTVNNTGKLSTTGGNAHAIFAQSIGGNGGDGGSAVGFLLDGEWTKENYVQIKANAQAGGSGGKGMHSSAVSVTNGASITTDNDLSYGIYAQSVGGGGGNAGDAGAYSLGYTKQTKLTDKKDTENKGYSLSFTLGGSGGAAGDGSTVTVSNSSAIETHGKGSYAIFAQSVGGGGGNGGNGEPDVLNGWMADLYDLKEQYEDAKEALEAYEKITKAEFRDLFRESFSVDIGGKEGAQGKGDTVTVTNDGSLYTKGADSTAIVAQSVGGGGGHGGDATGGLINEWGWPGSGSGGGDGGDVNVTNTGTITTEGDRAMGIFAQSVGGGGGASGDVETSIWGDLETLAANLGIVDIAVSDEGEGGDGGDVTVGVAKGAKITTSGYGAHGILAQSVGGGGGGAMTYKYDGDAQSFVVDQAKLGSGKAKGASGVVSVKVDGSVSVSGENAVAVFAQSSAGGDGASYSKGVVVDVSGTVTASGKNGRAILVNVDESGTKFDANDTSGGVAQITIEKGAKVETTNAEPAEAIAFIGGRQVISGNVIKQSNILTNHGEIFSKTFALVTDGESALRFNNDGVFYGRMSFQSDGKAQNAVNNLSGGKMNLGDSMLGTNANTTFVNAGTLKPGWANDIRTVTVTSGGSFTQTSTGVMSFDTDLSQAVQSGKFILDFDKGGSIGGILTANWIGSDVVQSGASGTLDVLELKAGSGSSFDISKLGTSTAGGAVAYSLDKSTDGTKVGLNYTVDYTGAAAGGVAASRNTQAFGTYFAGAIAAIEETKSDAAATELKALGLQALNAQSSTELAKLYEQHVLNEVGNGISRAHAAGSAVHGLLQSCPELDPKDPGGFFKQQECVWAQAMGGVSRQSGTDTQAAYDESVVGVATAAQFEILDDVFLEAGGQYEDVSISGDNFSQDGYRLGAGAALKRELGVFTFSGSVAGGFYQYDSVRSYAASSGLQTANADINGRFLSAEARVYSVLEQGGVYVKPSAALSVTQMWQDAYRETGTGGMNWEVDALSETSVVFRPSLEIGKAFNWGSSAAVAYLRGGIGARLTDPDVKMTSRLSGAAAGLSDLGVLVENDAFEVNLAAGLNAEINDRITFSLQGQSTLAPTSSAIGGFARVNLRF</sequence>
<keyword evidence="5" id="KW-1185">Reference proteome</keyword>
<organism evidence="4 5">
    <name type="scientific">Roseibium suaedae</name>
    <dbReference type="NCBI Taxonomy" id="735517"/>
    <lineage>
        <taxon>Bacteria</taxon>
        <taxon>Pseudomonadati</taxon>
        <taxon>Pseudomonadota</taxon>
        <taxon>Alphaproteobacteria</taxon>
        <taxon>Hyphomicrobiales</taxon>
        <taxon>Stappiaceae</taxon>
        <taxon>Roseibium</taxon>
    </lineage>
</organism>
<keyword evidence="2" id="KW-0732">Signal</keyword>
<feature type="compositionally biased region" description="Gly residues" evidence="1">
    <location>
        <begin position="321"/>
        <end position="343"/>
    </location>
</feature>
<evidence type="ECO:0000259" key="3">
    <source>
        <dbReference type="PROSITE" id="PS51208"/>
    </source>
</evidence>
<evidence type="ECO:0000256" key="1">
    <source>
        <dbReference type="SAM" id="MobiDB-lite"/>
    </source>
</evidence>
<dbReference type="InterPro" id="IPR036709">
    <property type="entry name" value="Autotransporte_beta_dom_sf"/>
</dbReference>
<feature type="compositionally biased region" description="Basic and acidic residues" evidence="1">
    <location>
        <begin position="89"/>
        <end position="104"/>
    </location>
</feature>
<dbReference type="SMART" id="SM00869">
    <property type="entry name" value="Autotransporter"/>
    <property type="match status" value="1"/>
</dbReference>
<dbReference type="EMBL" id="FRBW01000001">
    <property type="protein sequence ID" value="SHL38418.1"/>
    <property type="molecule type" value="Genomic_DNA"/>
</dbReference>
<accession>A0A1M7A6U5</accession>
<proteinExistence type="predicted"/>
<dbReference type="InterPro" id="IPR005546">
    <property type="entry name" value="Autotransporte_beta"/>
</dbReference>
<name>A0A1M7A6U5_9HYPH</name>
<evidence type="ECO:0000313" key="4">
    <source>
        <dbReference type="EMBL" id="SHL38418.1"/>
    </source>
</evidence>
<dbReference type="PROSITE" id="PS51208">
    <property type="entry name" value="AUTOTRANSPORTER"/>
    <property type="match status" value="1"/>
</dbReference>
<dbReference type="Proteomes" id="UP000186002">
    <property type="component" value="Unassembled WGS sequence"/>
</dbReference>
<gene>
    <name evidence="4" type="ORF">SAMN05444272_0446</name>
</gene>
<feature type="chain" id="PRO_5013382637" description="Autotransporter domain-containing protein" evidence="2">
    <location>
        <begin position="29"/>
        <end position="2349"/>
    </location>
</feature>